<accession>Q0RVV0</accession>
<dbReference type="KEGG" id="rha:RHA1_ro10397"/>
<reference evidence="3" key="1">
    <citation type="journal article" date="2006" name="Proc. Natl. Acad. Sci. U.S.A.">
        <title>The complete genome of Rhodococcus sp. RHA1 provides insights into a catabolic powerhouse.</title>
        <authorList>
            <person name="McLeod M.P."/>
            <person name="Warren R.L."/>
            <person name="Hsiao W.W.L."/>
            <person name="Araki N."/>
            <person name="Myhre M."/>
            <person name="Fernandes C."/>
            <person name="Miyazawa D."/>
            <person name="Wong W."/>
            <person name="Lillquist A.L."/>
            <person name="Wang D."/>
            <person name="Dosanjh M."/>
            <person name="Hara H."/>
            <person name="Petrescu A."/>
            <person name="Morin R.D."/>
            <person name="Yang G."/>
            <person name="Stott J.M."/>
            <person name="Schein J.E."/>
            <person name="Shin H."/>
            <person name="Smailus D."/>
            <person name="Siddiqui A.S."/>
            <person name="Marra M.A."/>
            <person name="Jones S.J.M."/>
            <person name="Holt R."/>
            <person name="Brinkman F.S.L."/>
            <person name="Miyauchi K."/>
            <person name="Fukuda M."/>
            <person name="Davies J.E."/>
            <person name="Mohn W.W."/>
            <person name="Eltis L.D."/>
        </authorList>
    </citation>
    <scope>NUCLEOTIDE SEQUENCE [LARGE SCALE GENOMIC DNA]</scope>
    <source>
        <strain evidence="3">RHA1</strain>
    </source>
</reference>
<dbReference type="Proteomes" id="UP000008710">
    <property type="component" value="Plasmid pRHL2"/>
</dbReference>
<sequence length="90" mass="10380">MHPHPVQRRANSPDGGRVSPNVVQIYAKGRWRSEYFPCLGDYTMYQRRTARTSYRSPIMSPRQFEPAHVHAADTASDERLLGRSHRLSVN</sequence>
<protein>
    <submittedName>
        <fullName evidence="2">Uncharacterized protein</fullName>
    </submittedName>
</protein>
<name>Q0RVV0_RHOJR</name>
<geneLocation type="plasmid" evidence="2 3">
    <name>pRHL2</name>
</geneLocation>
<evidence type="ECO:0000313" key="3">
    <source>
        <dbReference type="Proteomes" id="UP000008710"/>
    </source>
</evidence>
<dbReference type="HOGENOM" id="CLU_2438810_0_0_11"/>
<evidence type="ECO:0000313" key="2">
    <source>
        <dbReference type="EMBL" id="ABH00586.1"/>
    </source>
</evidence>
<feature type="compositionally biased region" description="Basic and acidic residues" evidence="1">
    <location>
        <begin position="65"/>
        <end position="81"/>
    </location>
</feature>
<organism evidence="2 3">
    <name type="scientific">Rhodococcus jostii (strain RHA1)</name>
    <dbReference type="NCBI Taxonomy" id="101510"/>
    <lineage>
        <taxon>Bacteria</taxon>
        <taxon>Bacillati</taxon>
        <taxon>Actinomycetota</taxon>
        <taxon>Actinomycetes</taxon>
        <taxon>Mycobacteriales</taxon>
        <taxon>Nocardiaceae</taxon>
        <taxon>Rhodococcus</taxon>
    </lineage>
</organism>
<keyword evidence="2" id="KW-0614">Plasmid</keyword>
<feature type="region of interest" description="Disordered" evidence="1">
    <location>
        <begin position="1"/>
        <end position="20"/>
    </location>
</feature>
<dbReference type="AlphaFoldDB" id="Q0RVV0"/>
<proteinExistence type="predicted"/>
<evidence type="ECO:0000256" key="1">
    <source>
        <dbReference type="SAM" id="MobiDB-lite"/>
    </source>
</evidence>
<dbReference type="EMBL" id="CP000433">
    <property type="protein sequence ID" value="ABH00586.1"/>
    <property type="molecule type" value="Genomic_DNA"/>
</dbReference>
<gene>
    <name evidence="2" type="ordered locus">RHA1_ro10397</name>
</gene>
<feature type="region of interest" description="Disordered" evidence="1">
    <location>
        <begin position="65"/>
        <end position="90"/>
    </location>
</feature>